<dbReference type="SUPFAM" id="SSF57196">
    <property type="entry name" value="EGF/Laminin"/>
    <property type="match status" value="1"/>
</dbReference>
<evidence type="ECO:0000256" key="2">
    <source>
        <dbReference type="SAM" id="MobiDB-lite"/>
    </source>
</evidence>
<dbReference type="Pfam" id="PF03016">
    <property type="entry name" value="Exostosin_GT47"/>
    <property type="match status" value="1"/>
</dbReference>
<dbReference type="PANTHER" id="PTHR24044:SF420">
    <property type="entry name" value="DELTA AND NOTCH-LIKE EPIDERMAL GROWTH FACTOR-RELATED RECEPTOR ISOFORM X1"/>
    <property type="match status" value="1"/>
</dbReference>
<evidence type="ECO:0000256" key="1">
    <source>
        <dbReference type="PROSITE-ProRule" id="PRU00076"/>
    </source>
</evidence>
<evidence type="ECO:0000313" key="6">
    <source>
        <dbReference type="Proteomes" id="UP001190700"/>
    </source>
</evidence>
<dbReference type="Pfam" id="PF23106">
    <property type="entry name" value="EGF_Teneurin"/>
    <property type="match status" value="1"/>
</dbReference>
<gene>
    <name evidence="5" type="ORF">CYMTET_23485</name>
</gene>
<evidence type="ECO:0000256" key="3">
    <source>
        <dbReference type="SAM" id="SignalP"/>
    </source>
</evidence>
<dbReference type="AlphaFoldDB" id="A0AAE0FY28"/>
<feature type="domain" description="EGF-like" evidence="4">
    <location>
        <begin position="34"/>
        <end position="67"/>
    </location>
</feature>
<comment type="caution">
    <text evidence="1">Lacks conserved residue(s) required for the propagation of feature annotation.</text>
</comment>
<protein>
    <recommendedName>
        <fullName evidence="4">EGF-like domain-containing protein</fullName>
    </recommendedName>
</protein>
<comment type="caution">
    <text evidence="5">The sequence shown here is derived from an EMBL/GenBank/DDBJ whole genome shotgun (WGS) entry which is preliminary data.</text>
</comment>
<reference evidence="5 6" key="1">
    <citation type="journal article" date="2015" name="Genome Biol. Evol.">
        <title>Comparative Genomics of a Bacterivorous Green Alga Reveals Evolutionary Causalities and Consequences of Phago-Mixotrophic Mode of Nutrition.</title>
        <authorList>
            <person name="Burns J.A."/>
            <person name="Paasch A."/>
            <person name="Narechania A."/>
            <person name="Kim E."/>
        </authorList>
    </citation>
    <scope>NUCLEOTIDE SEQUENCE [LARGE SCALE GENOMIC DNA]</scope>
    <source>
        <strain evidence="5 6">PLY_AMNH</strain>
    </source>
</reference>
<dbReference type="PROSITE" id="PS00022">
    <property type="entry name" value="EGF_1"/>
    <property type="match status" value="2"/>
</dbReference>
<name>A0AAE0FY28_9CHLO</name>
<sequence>MGKFCLLLVLFLNNHGVALQESFLPQMQERPNEYASRCGEKCNELGTCNEEIGRCDCPAGFHGDSCEAGHLQPCELFPGYITPCSPDVPSSCECKSACSQSGYPFPPKQTCFYKRQVPPLQRECLTNEERAAAHVSPNQRKLTSLSESYMRRAPRNGFRVHGSEGQNLSKAYSFHHPDAQNVAAETAKERHRSMYARVHERDAAGIPLHADMGKRAAGWKMKSERTAIRHERGRARRIEEAATCPGGISKVKKADLEGYRANVTKVMLAGVNKRSKITTLPLHDCTDSCNMQGFCRRQVCKYQNRTNGNHIRTERWCGQDTTYTPGWFTPGTGWVVNTAQCECFFGYEGESCEVTSDVHCLNMCSGHGTCKLGFCHCLPGFFGNDCSLLVGPDGQTVRWLKNSTGLKPGEAPPSTHSKSLSPLIYVYDLPPHLNAHLYHELGYKRRIPQSEWYHPALEGPSGGDFFVGPAQLFLHEMFLTSKHRTTDPRLANFFFVPAWSRAADSTASGALHHYHKVLDYIQAKFPFWDRKSGADHMWVFPHDQGACEKSASYRIPPRLNNSIMLTHFGLTTSTAKTATHPYGCTGPCHRAGNSDRSTGTETSKIPQAPI</sequence>
<feature type="chain" id="PRO_5042105862" description="EGF-like domain-containing protein" evidence="3">
    <location>
        <begin position="21"/>
        <end position="610"/>
    </location>
</feature>
<dbReference type="PANTHER" id="PTHR24044">
    <property type="entry name" value="NOTCH LIGAND FAMILY MEMBER"/>
    <property type="match status" value="1"/>
</dbReference>
<evidence type="ECO:0000259" key="4">
    <source>
        <dbReference type="PROSITE" id="PS50026"/>
    </source>
</evidence>
<dbReference type="InterPro" id="IPR040911">
    <property type="entry name" value="Exostosin_GT47"/>
</dbReference>
<keyword evidence="1" id="KW-1015">Disulfide bond</keyword>
<keyword evidence="6" id="KW-1185">Reference proteome</keyword>
<dbReference type="CDD" id="cd00054">
    <property type="entry name" value="EGF_CA"/>
    <property type="match status" value="1"/>
</dbReference>
<proteinExistence type="predicted"/>
<dbReference type="PROSITE" id="PS50026">
    <property type="entry name" value="EGF_3"/>
    <property type="match status" value="1"/>
</dbReference>
<dbReference type="InterPro" id="IPR000742">
    <property type="entry name" value="EGF"/>
</dbReference>
<dbReference type="SMART" id="SM00181">
    <property type="entry name" value="EGF"/>
    <property type="match status" value="3"/>
</dbReference>
<keyword evidence="3" id="KW-0732">Signal</keyword>
<feature type="region of interest" description="Disordered" evidence="2">
    <location>
        <begin position="583"/>
        <end position="610"/>
    </location>
</feature>
<dbReference type="InterPro" id="IPR050906">
    <property type="entry name" value="Notch_signaling"/>
</dbReference>
<feature type="disulfide bond" evidence="1">
    <location>
        <begin position="38"/>
        <end position="48"/>
    </location>
</feature>
<feature type="disulfide bond" evidence="1">
    <location>
        <begin position="57"/>
        <end position="66"/>
    </location>
</feature>
<dbReference type="EMBL" id="LGRX02012079">
    <property type="protein sequence ID" value="KAK3267984.1"/>
    <property type="molecule type" value="Genomic_DNA"/>
</dbReference>
<feature type="signal peptide" evidence="3">
    <location>
        <begin position="1"/>
        <end position="20"/>
    </location>
</feature>
<dbReference type="PROSITE" id="PS01186">
    <property type="entry name" value="EGF_2"/>
    <property type="match status" value="2"/>
</dbReference>
<keyword evidence="1" id="KW-0245">EGF-like domain</keyword>
<organism evidence="5 6">
    <name type="scientific">Cymbomonas tetramitiformis</name>
    <dbReference type="NCBI Taxonomy" id="36881"/>
    <lineage>
        <taxon>Eukaryota</taxon>
        <taxon>Viridiplantae</taxon>
        <taxon>Chlorophyta</taxon>
        <taxon>Pyramimonadophyceae</taxon>
        <taxon>Pyramimonadales</taxon>
        <taxon>Pyramimonadaceae</taxon>
        <taxon>Cymbomonas</taxon>
    </lineage>
</organism>
<feature type="compositionally biased region" description="Polar residues" evidence="2">
    <location>
        <begin position="594"/>
        <end position="610"/>
    </location>
</feature>
<accession>A0AAE0FY28</accession>
<dbReference type="Gene3D" id="2.10.25.10">
    <property type="entry name" value="Laminin"/>
    <property type="match status" value="1"/>
</dbReference>
<evidence type="ECO:0000313" key="5">
    <source>
        <dbReference type="EMBL" id="KAK3267984.1"/>
    </source>
</evidence>
<dbReference type="Proteomes" id="UP001190700">
    <property type="component" value="Unassembled WGS sequence"/>
</dbReference>